<comment type="caution">
    <text evidence="1">The sequence shown here is derived from an EMBL/GenBank/DDBJ whole genome shotgun (WGS) entry which is preliminary data.</text>
</comment>
<gene>
    <name evidence="1" type="ORF">Ae201684_008598</name>
</gene>
<keyword evidence="2" id="KW-1185">Reference proteome</keyword>
<dbReference type="EMBL" id="VJMJ01000106">
    <property type="protein sequence ID" value="KAF0734747.1"/>
    <property type="molecule type" value="Genomic_DNA"/>
</dbReference>
<evidence type="ECO:0000313" key="2">
    <source>
        <dbReference type="Proteomes" id="UP000481153"/>
    </source>
</evidence>
<organism evidence="1 2">
    <name type="scientific">Aphanomyces euteiches</name>
    <dbReference type="NCBI Taxonomy" id="100861"/>
    <lineage>
        <taxon>Eukaryota</taxon>
        <taxon>Sar</taxon>
        <taxon>Stramenopiles</taxon>
        <taxon>Oomycota</taxon>
        <taxon>Saprolegniomycetes</taxon>
        <taxon>Saprolegniales</taxon>
        <taxon>Verrucalvaceae</taxon>
        <taxon>Aphanomyces</taxon>
    </lineage>
</organism>
<name>A0A6G0X4J2_9STRA</name>
<sequence>MAMNLRGRVDGVDWHFAGNYETVVGYQPEDYATPALIRESIAVNGFRRVNSGKFPWMPRATMFVTSWATLYKPALLPGWSMVEHLPIVRGNMPFFTAFSVIFSVHRLALELSTEVSWAVISTIILLSLTSLFAPGL</sequence>
<reference evidence="1 2" key="1">
    <citation type="submission" date="2019-07" db="EMBL/GenBank/DDBJ databases">
        <title>Genomics analysis of Aphanomyces spp. identifies a new class of oomycete effector associated with host adaptation.</title>
        <authorList>
            <person name="Gaulin E."/>
        </authorList>
    </citation>
    <scope>NUCLEOTIDE SEQUENCE [LARGE SCALE GENOMIC DNA]</scope>
    <source>
        <strain evidence="1 2">ATCC 201684</strain>
    </source>
</reference>
<accession>A0A6G0X4J2</accession>
<proteinExistence type="predicted"/>
<evidence type="ECO:0000313" key="1">
    <source>
        <dbReference type="EMBL" id="KAF0734747.1"/>
    </source>
</evidence>
<dbReference type="Proteomes" id="UP000481153">
    <property type="component" value="Unassembled WGS sequence"/>
</dbReference>
<dbReference type="AlphaFoldDB" id="A0A6G0X4J2"/>
<protein>
    <submittedName>
        <fullName evidence="1">Uncharacterized protein</fullName>
    </submittedName>
</protein>
<dbReference type="VEuPathDB" id="FungiDB:AeMF1_016615"/>